<comment type="caution">
    <text evidence="1">The sequence shown here is derived from an EMBL/GenBank/DDBJ whole genome shotgun (WGS) entry which is preliminary data.</text>
</comment>
<proteinExistence type="predicted"/>
<dbReference type="AlphaFoldDB" id="A0A2N0B9B8"/>
<reference evidence="1" key="1">
    <citation type="submission" date="2017-07" db="EMBL/GenBank/DDBJ databases">
        <title>Leptospira spp. isolated from tropical soils.</title>
        <authorList>
            <person name="Thibeaux R."/>
            <person name="Iraola G."/>
            <person name="Ferres I."/>
            <person name="Bierque E."/>
            <person name="Girault D."/>
            <person name="Soupe-Gilbert M.-E."/>
            <person name="Picardeau M."/>
            <person name="Goarant C."/>
        </authorList>
    </citation>
    <scope>NUCLEOTIDE SEQUENCE [LARGE SCALE GENOMIC DNA]</scope>
    <source>
        <strain evidence="1">ATI7-C-A5</strain>
    </source>
</reference>
<protein>
    <submittedName>
        <fullName evidence="1">Uncharacterized protein</fullName>
    </submittedName>
</protein>
<gene>
    <name evidence="1" type="ORF">CH379_09305</name>
</gene>
<dbReference type="EMBL" id="NPEF01000080">
    <property type="protein sequence ID" value="PJZ93145.1"/>
    <property type="molecule type" value="Genomic_DNA"/>
</dbReference>
<accession>A0A2N0B9B8</accession>
<name>A0A2N0B9B8_9LEPT</name>
<sequence length="75" mass="9120">MGNFRSIQFLIFRNFTRPFEKRFDPGKLSTRTSSDSETSNEAAKRVFYRTIERKLRKTGRAFEENFIRYERRPSF</sequence>
<organism evidence="1">
    <name type="scientific">Leptospira ellisii</name>
    <dbReference type="NCBI Taxonomy" id="2023197"/>
    <lineage>
        <taxon>Bacteria</taxon>
        <taxon>Pseudomonadati</taxon>
        <taxon>Spirochaetota</taxon>
        <taxon>Spirochaetia</taxon>
        <taxon>Leptospirales</taxon>
        <taxon>Leptospiraceae</taxon>
        <taxon>Leptospira</taxon>
    </lineage>
</organism>
<evidence type="ECO:0000313" key="1">
    <source>
        <dbReference type="EMBL" id="PJZ93145.1"/>
    </source>
</evidence>